<evidence type="ECO:0000313" key="1">
    <source>
        <dbReference type="EMBL" id="PSR72786.1"/>
    </source>
</evidence>
<gene>
    <name evidence="1" type="ORF">PHLCEN_2v11349</name>
</gene>
<name>A0A2R6NKD4_9APHY</name>
<comment type="caution">
    <text evidence="1">The sequence shown here is derived from an EMBL/GenBank/DDBJ whole genome shotgun (WGS) entry which is preliminary data.</text>
</comment>
<protein>
    <submittedName>
        <fullName evidence="1">Uncharacterized protein</fullName>
    </submittedName>
</protein>
<organism evidence="1 2">
    <name type="scientific">Hermanssonia centrifuga</name>
    <dbReference type="NCBI Taxonomy" id="98765"/>
    <lineage>
        <taxon>Eukaryota</taxon>
        <taxon>Fungi</taxon>
        <taxon>Dikarya</taxon>
        <taxon>Basidiomycota</taxon>
        <taxon>Agaricomycotina</taxon>
        <taxon>Agaricomycetes</taxon>
        <taxon>Polyporales</taxon>
        <taxon>Meruliaceae</taxon>
        <taxon>Hermanssonia</taxon>
    </lineage>
</organism>
<dbReference type="EMBL" id="MLYV02001135">
    <property type="protein sequence ID" value="PSR72786.1"/>
    <property type="molecule type" value="Genomic_DNA"/>
</dbReference>
<keyword evidence="2" id="KW-1185">Reference proteome</keyword>
<dbReference type="AlphaFoldDB" id="A0A2R6NKD4"/>
<reference evidence="1 2" key="1">
    <citation type="submission" date="2018-02" db="EMBL/GenBank/DDBJ databases">
        <title>Genome sequence of the basidiomycete white-rot fungus Phlebia centrifuga.</title>
        <authorList>
            <person name="Granchi Z."/>
            <person name="Peng M."/>
            <person name="de Vries R.P."/>
            <person name="Hilden K."/>
            <person name="Makela M.R."/>
            <person name="Grigoriev I."/>
            <person name="Riley R."/>
        </authorList>
    </citation>
    <scope>NUCLEOTIDE SEQUENCE [LARGE SCALE GENOMIC DNA]</scope>
    <source>
        <strain evidence="1 2">FBCC195</strain>
    </source>
</reference>
<accession>A0A2R6NKD4</accession>
<dbReference type="Proteomes" id="UP000186601">
    <property type="component" value="Unassembled WGS sequence"/>
</dbReference>
<sequence>MHEYKVGLEPSGGSCESLSASTCEGANTDYPAAWRVFVGKESSALSLGLGKYFSKEFRTTLLRTLQCGNSSLPPGRRGDGRLLVVYPTACSYRRSPVREFGATMVIYV</sequence>
<evidence type="ECO:0000313" key="2">
    <source>
        <dbReference type="Proteomes" id="UP000186601"/>
    </source>
</evidence>
<proteinExistence type="predicted"/>